<sequence>MLTIIIEDENDNNPKFRRPFYRRSITENSKNGVTIINVVADDADKNRTIKYALEGRHCYYSCSNKCTRRSGGQGSALFSSRWSCFKGRNRGDGQELILKLGVLKEPDVPHPQVRGKLSYRRGPPRHTIPDGAQLVLSRGRDPQEYKVGSANKALMKSAHQLSPTFAKSHRGLSPSNRTHVLAATHPLSWLGQLRLTEARAKSEPQTPKENTVANLTWQTSAPGMFQLSLAITGTSAFGPERCSLPFLCSMCLPFSPPFTENLFVYNNRCNIIGQGESPFAFATSPVPPPNSASGVLEERVSGSTTSAANLLPWDEPGAVSLDGPSVVPRGGIEAVPQGGFGGEPLGVLREMGGGNDFWEGVPSRPRDILNLIYLDEETGEVVVANKIDHEVFPWLNFTVQATDSGIPPRSSFVDNFIQVLDENDNNPYFVGDVNNITVREDAPLEFTKGRRLLHLIEEDQAGGFCPAIR</sequence>
<dbReference type="GO" id="GO:0007156">
    <property type="term" value="P:homophilic cell adhesion via plasma membrane adhesion molecules"/>
    <property type="evidence" value="ECO:0007669"/>
    <property type="project" value="InterPro"/>
</dbReference>
<dbReference type="InterPro" id="IPR015919">
    <property type="entry name" value="Cadherin-like_sf"/>
</dbReference>
<dbReference type="CDD" id="cd11304">
    <property type="entry name" value="Cadherin_repeat"/>
    <property type="match status" value="2"/>
</dbReference>
<keyword evidence="4" id="KW-0472">Membrane</keyword>
<dbReference type="AlphaFoldDB" id="A0A7R9P702"/>
<dbReference type="PROSITE" id="PS50268">
    <property type="entry name" value="CADHERIN_2"/>
    <property type="match status" value="1"/>
</dbReference>
<dbReference type="PROSITE" id="PS00232">
    <property type="entry name" value="CADHERIN_1"/>
    <property type="match status" value="2"/>
</dbReference>
<evidence type="ECO:0000313" key="7">
    <source>
        <dbReference type="EMBL" id="CAD7572446.1"/>
    </source>
</evidence>
<dbReference type="GO" id="GO:0045296">
    <property type="term" value="F:cadherin binding"/>
    <property type="evidence" value="ECO:0007669"/>
    <property type="project" value="TreeGrafter"/>
</dbReference>
<dbReference type="PRINTS" id="PR00205">
    <property type="entry name" value="CADHERIN"/>
</dbReference>
<dbReference type="InterPro" id="IPR039808">
    <property type="entry name" value="Cadherin"/>
</dbReference>
<organism evidence="7">
    <name type="scientific">Timema californicum</name>
    <name type="common">California timema</name>
    <name type="synonym">Walking stick</name>
    <dbReference type="NCBI Taxonomy" id="61474"/>
    <lineage>
        <taxon>Eukaryota</taxon>
        <taxon>Metazoa</taxon>
        <taxon>Ecdysozoa</taxon>
        <taxon>Arthropoda</taxon>
        <taxon>Hexapoda</taxon>
        <taxon>Insecta</taxon>
        <taxon>Pterygota</taxon>
        <taxon>Neoptera</taxon>
        <taxon>Polyneoptera</taxon>
        <taxon>Phasmatodea</taxon>
        <taxon>Timematodea</taxon>
        <taxon>Timematoidea</taxon>
        <taxon>Timematidae</taxon>
        <taxon>Timema</taxon>
    </lineage>
</organism>
<dbReference type="SUPFAM" id="SSF49313">
    <property type="entry name" value="Cadherin-like"/>
    <property type="match status" value="1"/>
</dbReference>
<evidence type="ECO:0000256" key="5">
    <source>
        <dbReference type="PROSITE-ProRule" id="PRU00043"/>
    </source>
</evidence>
<accession>A0A7R9P702</accession>
<dbReference type="GO" id="GO:0005509">
    <property type="term" value="F:calcium ion binding"/>
    <property type="evidence" value="ECO:0007669"/>
    <property type="project" value="UniProtKB-UniRule"/>
</dbReference>
<dbReference type="SMART" id="SM00112">
    <property type="entry name" value="CA"/>
    <property type="match status" value="1"/>
</dbReference>
<dbReference type="PANTHER" id="PTHR24027">
    <property type="entry name" value="CADHERIN-23"/>
    <property type="match status" value="1"/>
</dbReference>
<dbReference type="InterPro" id="IPR020894">
    <property type="entry name" value="Cadherin_CS"/>
</dbReference>
<name>A0A7R9P702_TIMCA</name>
<dbReference type="PANTHER" id="PTHR24027:SF438">
    <property type="entry name" value="CADHERIN 23"/>
    <property type="match status" value="1"/>
</dbReference>
<evidence type="ECO:0000256" key="1">
    <source>
        <dbReference type="ARBA" id="ARBA00004370"/>
    </source>
</evidence>
<protein>
    <submittedName>
        <fullName evidence="7">(California timema) hypothetical protein</fullName>
    </submittedName>
</protein>
<dbReference type="GO" id="GO:0016342">
    <property type="term" value="C:catenin complex"/>
    <property type="evidence" value="ECO:0007669"/>
    <property type="project" value="TreeGrafter"/>
</dbReference>
<comment type="subcellular location">
    <subcellularLocation>
        <location evidence="1">Membrane</location>
    </subcellularLocation>
</comment>
<proteinExistence type="predicted"/>
<evidence type="ECO:0000256" key="4">
    <source>
        <dbReference type="ARBA" id="ARBA00023136"/>
    </source>
</evidence>
<dbReference type="Gene3D" id="2.60.40.60">
    <property type="entry name" value="Cadherins"/>
    <property type="match status" value="2"/>
</dbReference>
<reference evidence="7" key="1">
    <citation type="submission" date="2020-11" db="EMBL/GenBank/DDBJ databases">
        <authorList>
            <person name="Tran Van P."/>
        </authorList>
    </citation>
    <scope>NUCLEOTIDE SEQUENCE</scope>
</reference>
<keyword evidence="2" id="KW-0677">Repeat</keyword>
<gene>
    <name evidence="7" type="ORF">TCMB3V08_LOCUS5096</name>
</gene>
<keyword evidence="3 5" id="KW-0106">Calcium</keyword>
<evidence type="ECO:0000259" key="6">
    <source>
        <dbReference type="PROSITE" id="PS50268"/>
    </source>
</evidence>
<dbReference type="GO" id="GO:0016477">
    <property type="term" value="P:cell migration"/>
    <property type="evidence" value="ECO:0007669"/>
    <property type="project" value="TreeGrafter"/>
</dbReference>
<dbReference type="InterPro" id="IPR002126">
    <property type="entry name" value="Cadherin-like_dom"/>
</dbReference>
<dbReference type="EMBL" id="OE181034">
    <property type="protein sequence ID" value="CAD7572446.1"/>
    <property type="molecule type" value="Genomic_DNA"/>
</dbReference>
<dbReference type="GO" id="GO:0008013">
    <property type="term" value="F:beta-catenin binding"/>
    <property type="evidence" value="ECO:0007669"/>
    <property type="project" value="TreeGrafter"/>
</dbReference>
<evidence type="ECO:0000256" key="3">
    <source>
        <dbReference type="ARBA" id="ARBA00022837"/>
    </source>
</evidence>
<feature type="domain" description="Cadherin" evidence="6">
    <location>
        <begin position="374"/>
        <end position="429"/>
    </location>
</feature>
<evidence type="ECO:0000256" key="2">
    <source>
        <dbReference type="ARBA" id="ARBA00022737"/>
    </source>
</evidence>